<dbReference type="Proteomes" id="UP001234297">
    <property type="component" value="Chromosome 4"/>
</dbReference>
<protein>
    <submittedName>
        <fullName evidence="1">Uncharacterized protein</fullName>
    </submittedName>
</protein>
<dbReference type="EMBL" id="CM056812">
    <property type="protein sequence ID" value="KAJ8617543.1"/>
    <property type="molecule type" value="Genomic_DNA"/>
</dbReference>
<comment type="caution">
    <text evidence="1">The sequence shown here is derived from an EMBL/GenBank/DDBJ whole genome shotgun (WGS) entry which is preliminary data.</text>
</comment>
<sequence>METENFCLLFLGDGAGSSGFWRRQQPPSPATGNVVAAATSSFGSGGSDTPGDSRAPFLESMLQKPGFSASYLVCNLRWPTRDQNRSFSCNTRSGLFWSPSPVFYSTKMTKPKTSTLVPIKRLDSLFAESGTKVPQFLLCNFQWPTL</sequence>
<reference evidence="1 2" key="1">
    <citation type="journal article" date="2022" name="Hortic Res">
        <title>A haplotype resolved chromosomal level avocado genome allows analysis of novel avocado genes.</title>
        <authorList>
            <person name="Nath O."/>
            <person name="Fletcher S.J."/>
            <person name="Hayward A."/>
            <person name="Shaw L.M."/>
            <person name="Masouleh A.K."/>
            <person name="Furtado A."/>
            <person name="Henry R.J."/>
            <person name="Mitter N."/>
        </authorList>
    </citation>
    <scope>NUCLEOTIDE SEQUENCE [LARGE SCALE GENOMIC DNA]</scope>
    <source>
        <strain evidence="2">cv. Hass</strain>
    </source>
</reference>
<gene>
    <name evidence="1" type="ORF">MRB53_013729</name>
</gene>
<evidence type="ECO:0000313" key="2">
    <source>
        <dbReference type="Proteomes" id="UP001234297"/>
    </source>
</evidence>
<accession>A0ACC2K8T7</accession>
<keyword evidence="2" id="KW-1185">Reference proteome</keyword>
<proteinExistence type="predicted"/>
<evidence type="ECO:0000313" key="1">
    <source>
        <dbReference type="EMBL" id="KAJ8617543.1"/>
    </source>
</evidence>
<name>A0ACC2K8T7_PERAE</name>
<organism evidence="1 2">
    <name type="scientific">Persea americana</name>
    <name type="common">Avocado</name>
    <dbReference type="NCBI Taxonomy" id="3435"/>
    <lineage>
        <taxon>Eukaryota</taxon>
        <taxon>Viridiplantae</taxon>
        <taxon>Streptophyta</taxon>
        <taxon>Embryophyta</taxon>
        <taxon>Tracheophyta</taxon>
        <taxon>Spermatophyta</taxon>
        <taxon>Magnoliopsida</taxon>
        <taxon>Magnoliidae</taxon>
        <taxon>Laurales</taxon>
        <taxon>Lauraceae</taxon>
        <taxon>Persea</taxon>
    </lineage>
</organism>